<comment type="caution">
    <text evidence="1">The sequence shown here is derived from an EMBL/GenBank/DDBJ whole genome shotgun (WGS) entry which is preliminary data.</text>
</comment>
<evidence type="ECO:0008006" key="3">
    <source>
        <dbReference type="Google" id="ProtNLM"/>
    </source>
</evidence>
<organism evidence="1 2">
    <name type="scientific">Alishewanella tabrizica</name>
    <dbReference type="NCBI Taxonomy" id="671278"/>
    <lineage>
        <taxon>Bacteria</taxon>
        <taxon>Pseudomonadati</taxon>
        <taxon>Pseudomonadota</taxon>
        <taxon>Gammaproteobacteria</taxon>
        <taxon>Alteromonadales</taxon>
        <taxon>Alteromonadaceae</taxon>
        <taxon>Alishewanella</taxon>
    </lineage>
</organism>
<evidence type="ECO:0000313" key="2">
    <source>
        <dbReference type="Proteomes" id="UP000634667"/>
    </source>
</evidence>
<evidence type="ECO:0000313" key="1">
    <source>
        <dbReference type="EMBL" id="GGW55012.1"/>
    </source>
</evidence>
<accession>A0ABQ2WGF0</accession>
<dbReference type="EMBL" id="BMYR01000003">
    <property type="protein sequence ID" value="GGW55012.1"/>
    <property type="molecule type" value="Genomic_DNA"/>
</dbReference>
<gene>
    <name evidence="1" type="ORF">GCM10008111_08780</name>
</gene>
<protein>
    <recommendedName>
        <fullName evidence="3">Lipoprotein</fullName>
    </recommendedName>
</protein>
<keyword evidence="2" id="KW-1185">Reference proteome</keyword>
<sequence length="161" mass="17305">MRLFKAITILGLTLPLLGCTQSQVIGEERIAPKPLIEQIDPQTDPVRAMQAHRQQQAAELADPAVLRAEVMRLIRDTAADNVQQCLVLPLGHKPCGGPAEYVAVSIKGKDEGSLLQKISAYNQAAEADNLRKGLMSNCAVEDKPAVQLVNGKCVLVSAVTQ</sequence>
<dbReference type="Proteomes" id="UP000634667">
    <property type="component" value="Unassembled WGS sequence"/>
</dbReference>
<name>A0ABQ2WGF0_9ALTE</name>
<dbReference type="RefSeq" id="WP_189480919.1">
    <property type="nucleotide sequence ID" value="NZ_BMYR01000003.1"/>
</dbReference>
<proteinExistence type="predicted"/>
<reference evidence="2" key="1">
    <citation type="journal article" date="2019" name="Int. J. Syst. Evol. Microbiol.">
        <title>The Global Catalogue of Microorganisms (GCM) 10K type strain sequencing project: providing services to taxonomists for standard genome sequencing and annotation.</title>
        <authorList>
            <consortium name="The Broad Institute Genomics Platform"/>
            <consortium name="The Broad Institute Genome Sequencing Center for Infectious Disease"/>
            <person name="Wu L."/>
            <person name="Ma J."/>
        </authorList>
    </citation>
    <scope>NUCLEOTIDE SEQUENCE [LARGE SCALE GENOMIC DNA]</scope>
    <source>
        <strain evidence="2">KCTC 23723</strain>
    </source>
</reference>